<feature type="compositionally biased region" description="Basic and acidic residues" evidence="1">
    <location>
        <begin position="711"/>
        <end position="720"/>
    </location>
</feature>
<name>A0A1Q9D5H1_SYMMI</name>
<dbReference type="EMBL" id="LSRX01000713">
    <property type="protein sequence ID" value="OLP90418.1"/>
    <property type="molecule type" value="Genomic_DNA"/>
</dbReference>
<reference evidence="2 3" key="1">
    <citation type="submission" date="2016-02" db="EMBL/GenBank/DDBJ databases">
        <title>Genome analysis of coral dinoflagellate symbionts highlights evolutionary adaptations to a symbiotic lifestyle.</title>
        <authorList>
            <person name="Aranda M."/>
            <person name="Li Y."/>
            <person name="Liew Y.J."/>
            <person name="Baumgarten S."/>
            <person name="Simakov O."/>
            <person name="Wilson M."/>
            <person name="Piel J."/>
            <person name="Ashoor H."/>
            <person name="Bougouffa S."/>
            <person name="Bajic V.B."/>
            <person name="Ryu T."/>
            <person name="Ravasi T."/>
            <person name="Bayer T."/>
            <person name="Micklem G."/>
            <person name="Kim H."/>
            <person name="Bhak J."/>
            <person name="Lajeunesse T.C."/>
            <person name="Voolstra C.R."/>
        </authorList>
    </citation>
    <scope>NUCLEOTIDE SEQUENCE [LARGE SCALE GENOMIC DNA]</scope>
    <source>
        <strain evidence="2 3">CCMP2467</strain>
    </source>
</reference>
<keyword evidence="3" id="KW-1185">Reference proteome</keyword>
<gene>
    <name evidence="2" type="ORF">AK812_SmicGene28018</name>
</gene>
<accession>A0A1Q9D5H1</accession>
<sequence>MASDCRKLWAALYRTSEGDQRLEAAKALLETAQEGQSQVPVWLFEWLANGGFASGKKSALPEGGLALLRDLLAHVPVSYPLGPQVPWLFAQLRAAAAGALEAPLTEELLRRPALAFRPTPEQAMPLFQDAAGRYANSVAEASAAVAVTATLLCRSLAGAAAKKAFRSAVEALPAVAGILAVEGKMDPKLEDSLSALLGVLAAPEQLPGLEVLSASWERGETQKDPNDDPPKKRKRETEVYQAQLFTDLQRWLAEDSARFAKLLTRLLEAFVLGLRRQRLQEQHRKEWQRKAEGVDDKAAAGAQRTPKEFLIFDQFWKTLKPQLRGRECPSEALRSFGELWRVVRRHNLYRPREDPCGRQSKALGGSVALLLKRLQTGAPHENLSWSCLEELLALDVAPFESRLPALWAAALRGSAGASFGAALLRSYAAISDLPSCLEALVQALLQEGEDCKVDLVDSPAFLEGLEKAASQLSTPQQLRGGWELFLKHLPKDQVPVSWAPRLLGTLEPLRELCLETFSRVEGFDPPPRWLHSLLLPLCRLGRRISAFDLPPLLQKASPVAAKTLKGLEQLAATKLQVHNVVRKAEQAEAAAVLLAALQDHRHAARKKRRKCSAPEAARSLLQMKAHGGRLQLLAPTLATVLSEEGDDLEGLALRLTTQDKVAWRQLGAAALACTEIPPELSWCQDGEALLAAPALRAPLLRSLTERLQEALRDDGHEEKKPKKRKQAASPGRHEMLQGHDSLPGPQAPQAKTAYQRKFMRKVRKGFVMKNKLSVGKAGTYEKKRWKNSKVTAVVGRLPKLKITQRNIAAIGDLELNFRPGGTDLNILYFGSKKDIEGAEFEILP</sequence>
<feature type="compositionally biased region" description="Basic and acidic residues" evidence="1">
    <location>
        <begin position="217"/>
        <end position="236"/>
    </location>
</feature>
<feature type="region of interest" description="Disordered" evidence="1">
    <location>
        <begin position="711"/>
        <end position="752"/>
    </location>
</feature>
<evidence type="ECO:0000313" key="2">
    <source>
        <dbReference type="EMBL" id="OLP90418.1"/>
    </source>
</evidence>
<evidence type="ECO:0000313" key="3">
    <source>
        <dbReference type="Proteomes" id="UP000186817"/>
    </source>
</evidence>
<protein>
    <submittedName>
        <fullName evidence="2">Uncharacterized protein</fullName>
    </submittedName>
</protein>
<evidence type="ECO:0000256" key="1">
    <source>
        <dbReference type="SAM" id="MobiDB-lite"/>
    </source>
</evidence>
<proteinExistence type="predicted"/>
<dbReference type="AlphaFoldDB" id="A0A1Q9D5H1"/>
<dbReference type="OrthoDB" id="442508at2759"/>
<dbReference type="Proteomes" id="UP000186817">
    <property type="component" value="Unassembled WGS sequence"/>
</dbReference>
<feature type="region of interest" description="Disordered" evidence="1">
    <location>
        <begin position="214"/>
        <end position="236"/>
    </location>
</feature>
<comment type="caution">
    <text evidence="2">The sequence shown here is derived from an EMBL/GenBank/DDBJ whole genome shotgun (WGS) entry which is preliminary data.</text>
</comment>
<organism evidence="2 3">
    <name type="scientific">Symbiodinium microadriaticum</name>
    <name type="common">Dinoflagellate</name>
    <name type="synonym">Zooxanthella microadriatica</name>
    <dbReference type="NCBI Taxonomy" id="2951"/>
    <lineage>
        <taxon>Eukaryota</taxon>
        <taxon>Sar</taxon>
        <taxon>Alveolata</taxon>
        <taxon>Dinophyceae</taxon>
        <taxon>Suessiales</taxon>
        <taxon>Symbiodiniaceae</taxon>
        <taxon>Symbiodinium</taxon>
    </lineage>
</organism>